<evidence type="ECO:0000313" key="2">
    <source>
        <dbReference type="Proteomes" id="UP000447876"/>
    </source>
</evidence>
<gene>
    <name evidence="1" type="ORF">GNP95_09705</name>
</gene>
<evidence type="ECO:0008006" key="3">
    <source>
        <dbReference type="Google" id="ProtNLM"/>
    </source>
</evidence>
<name>A0A7X2Z0L5_9BACL</name>
<dbReference type="RefSeq" id="WP_155610620.1">
    <property type="nucleotide sequence ID" value="NZ_WNZW01000002.1"/>
</dbReference>
<organism evidence="1 2">
    <name type="scientific">Paenibacillus woosongensis</name>
    <dbReference type="NCBI Taxonomy" id="307580"/>
    <lineage>
        <taxon>Bacteria</taxon>
        <taxon>Bacillati</taxon>
        <taxon>Bacillota</taxon>
        <taxon>Bacilli</taxon>
        <taxon>Bacillales</taxon>
        <taxon>Paenibacillaceae</taxon>
        <taxon>Paenibacillus</taxon>
    </lineage>
</organism>
<dbReference type="AlphaFoldDB" id="A0A7X2Z0L5"/>
<dbReference type="OrthoDB" id="2630463at2"/>
<comment type="caution">
    <text evidence="1">The sequence shown here is derived from an EMBL/GenBank/DDBJ whole genome shotgun (WGS) entry which is preliminary data.</text>
</comment>
<accession>A0A7X2Z0L5</accession>
<protein>
    <recommendedName>
        <fullName evidence="3">Butirosin biosynthesis protein H N-terminal domain-containing protein</fullName>
    </recommendedName>
</protein>
<dbReference type="Proteomes" id="UP000447876">
    <property type="component" value="Unassembled WGS sequence"/>
</dbReference>
<sequence>MPNLNTIKPFIYEAFDCMENAVATIATWRKMDYEYMYLKSWRFSYEGVGLPNVWDISQRIELPDDDKFHLLEKYHGIKTTYHSNLSKGTILELARGELSAGRPLTVGKESYSTKSDDYVLLLFGFSVEEKVFYGYKITHFASDIQWQEIPFDEFFDGCNICNTFQFNSVPNLRIDPRQLLTESILNVNTLMMKKLQTELEEGQIFEGIISNNYIEAADQILDKFVSVGLGHIKYAISLNYLADHSGWTSLLSPAKSISNLGREWRILRGMLIKGRYSKNKTEILTRIMNKLNDIINQEEKVYCKIQSLK</sequence>
<reference evidence="1 2" key="1">
    <citation type="submission" date="2019-11" db="EMBL/GenBank/DDBJ databases">
        <title>Draft genome sequences of five Paenibacillus species of dairy origin.</title>
        <authorList>
            <person name="Olajide A.M."/>
            <person name="Chen S."/>
            <person name="Lapointe G."/>
        </authorList>
    </citation>
    <scope>NUCLEOTIDE SEQUENCE [LARGE SCALE GENOMIC DNA]</scope>
    <source>
        <strain evidence="1 2">12CR55</strain>
    </source>
</reference>
<proteinExistence type="predicted"/>
<dbReference type="EMBL" id="WNZW01000002">
    <property type="protein sequence ID" value="MUG45273.1"/>
    <property type="molecule type" value="Genomic_DNA"/>
</dbReference>
<evidence type="ECO:0000313" key="1">
    <source>
        <dbReference type="EMBL" id="MUG45273.1"/>
    </source>
</evidence>